<reference evidence="1 2" key="1">
    <citation type="submission" date="2024-06" db="EMBL/GenBank/DDBJ databases">
        <title>Genomic Encyclopedia of Type Strains, Phase V (KMG-V): Genome sequencing to study the core and pangenomes of soil and plant-associated prokaryotes.</title>
        <authorList>
            <person name="Whitman W."/>
        </authorList>
    </citation>
    <scope>NUCLEOTIDE SEQUENCE [LARGE SCALE GENOMIC DNA]</scope>
    <source>
        <strain evidence="1 2">NE40</strain>
    </source>
</reference>
<dbReference type="Proteomes" id="UP001549366">
    <property type="component" value="Unassembled WGS sequence"/>
</dbReference>
<sequence>MYFDCVKIPDGTFFKHKSSAKTFTYRRIVKSKYVLGPQLLEVDKKIGDATLVYQTDRFFMHNPFRASFNNPAYSEGAYGLRSINVSASYRDNSLGALLMFIATAEVQANNGKHLHILTPTEKAWGFYLQFGFHPDPKVVAAARFFRPGQVRSDDHTIMPGHLKSDDHSDAEFAKKIFMGRNYLIWRGEVETALGLLIRKVNSAFDFDFDH</sequence>
<organism evidence="1 2">
    <name type="scientific">Endozoicomonas lisbonensis</name>
    <dbReference type="NCBI Taxonomy" id="3120522"/>
    <lineage>
        <taxon>Bacteria</taxon>
        <taxon>Pseudomonadati</taxon>
        <taxon>Pseudomonadota</taxon>
        <taxon>Gammaproteobacteria</taxon>
        <taxon>Oceanospirillales</taxon>
        <taxon>Endozoicomonadaceae</taxon>
        <taxon>Endozoicomonas</taxon>
    </lineage>
</organism>
<protein>
    <recommendedName>
        <fullName evidence="3">N-acetyltransferase domain-containing protein</fullName>
    </recommendedName>
</protein>
<dbReference type="RefSeq" id="WP_354008430.1">
    <property type="nucleotide sequence ID" value="NZ_JBEWTA010000001.1"/>
</dbReference>
<accession>A0ABV2SKP0</accession>
<comment type="caution">
    <text evidence="1">The sequence shown here is derived from an EMBL/GenBank/DDBJ whole genome shotgun (WGS) entry which is preliminary data.</text>
</comment>
<dbReference type="EMBL" id="JBEWTB010000002">
    <property type="protein sequence ID" value="MET4758337.1"/>
    <property type="molecule type" value="Genomic_DNA"/>
</dbReference>
<dbReference type="Gene3D" id="3.40.630.30">
    <property type="match status" value="1"/>
</dbReference>
<dbReference type="InterPro" id="IPR016181">
    <property type="entry name" value="Acyl_CoA_acyltransferase"/>
</dbReference>
<name>A0ABV2SKP0_9GAMM</name>
<evidence type="ECO:0008006" key="3">
    <source>
        <dbReference type="Google" id="ProtNLM"/>
    </source>
</evidence>
<dbReference type="SUPFAM" id="SSF55729">
    <property type="entry name" value="Acyl-CoA N-acyltransferases (Nat)"/>
    <property type="match status" value="1"/>
</dbReference>
<gene>
    <name evidence="1" type="ORF">V5J35_003529</name>
</gene>
<proteinExistence type="predicted"/>
<evidence type="ECO:0000313" key="1">
    <source>
        <dbReference type="EMBL" id="MET4758337.1"/>
    </source>
</evidence>
<evidence type="ECO:0000313" key="2">
    <source>
        <dbReference type="Proteomes" id="UP001549366"/>
    </source>
</evidence>
<keyword evidence="2" id="KW-1185">Reference proteome</keyword>